<organism evidence="2 3">
    <name type="scientific">Caenorhabditis angaria</name>
    <dbReference type="NCBI Taxonomy" id="860376"/>
    <lineage>
        <taxon>Eukaryota</taxon>
        <taxon>Metazoa</taxon>
        <taxon>Ecdysozoa</taxon>
        <taxon>Nematoda</taxon>
        <taxon>Chromadorea</taxon>
        <taxon>Rhabditida</taxon>
        <taxon>Rhabditina</taxon>
        <taxon>Rhabditomorpha</taxon>
        <taxon>Rhabditoidea</taxon>
        <taxon>Rhabditidae</taxon>
        <taxon>Peloderinae</taxon>
        <taxon>Caenorhabditis</taxon>
    </lineage>
</organism>
<comment type="caution">
    <text evidence="2">The sequence shown here is derived from an EMBL/GenBank/DDBJ whole genome shotgun (WGS) entry which is preliminary data.</text>
</comment>
<evidence type="ECO:0000313" key="2">
    <source>
        <dbReference type="EMBL" id="CAI5455649.1"/>
    </source>
</evidence>
<evidence type="ECO:0000313" key="3">
    <source>
        <dbReference type="Proteomes" id="UP001152747"/>
    </source>
</evidence>
<proteinExistence type="predicted"/>
<evidence type="ECO:0000256" key="1">
    <source>
        <dbReference type="SAM" id="MobiDB-lite"/>
    </source>
</evidence>
<gene>
    <name evidence="2" type="ORF">CAMP_LOCUS18286</name>
</gene>
<name>A0A9P1N920_9PELO</name>
<dbReference type="EMBL" id="CANHGI010000006">
    <property type="protein sequence ID" value="CAI5455649.1"/>
    <property type="molecule type" value="Genomic_DNA"/>
</dbReference>
<accession>A0A9P1N920</accession>
<dbReference type="AlphaFoldDB" id="A0A9P1N920"/>
<keyword evidence="3" id="KW-1185">Reference proteome</keyword>
<feature type="region of interest" description="Disordered" evidence="1">
    <location>
        <begin position="160"/>
        <end position="185"/>
    </location>
</feature>
<dbReference type="Proteomes" id="UP001152747">
    <property type="component" value="Unassembled WGS sequence"/>
</dbReference>
<protein>
    <submittedName>
        <fullName evidence="2">Uncharacterized protein</fullName>
    </submittedName>
</protein>
<sequence>MVSDNPLSDLDIFDFTYTERDFYEIAKWSEFSQRYGIDLNMDGSVDPYIVDLVKKEHEKKRVKPETPSLDFLFAKMIVAERSRIMTKADLAREFRERELKKSNKKKNRGADSSVPDRSFYSSDQCVPYFLQKQREIDELCRILDRELGIQRHFLPELGRTRQQTAANQRPKRTILGRIQTNGQHK</sequence>
<reference evidence="2" key="1">
    <citation type="submission" date="2022-11" db="EMBL/GenBank/DDBJ databases">
        <authorList>
            <person name="Kikuchi T."/>
        </authorList>
    </citation>
    <scope>NUCLEOTIDE SEQUENCE</scope>
    <source>
        <strain evidence="2">PS1010</strain>
    </source>
</reference>